<protein>
    <submittedName>
        <fullName evidence="2">12968_t:CDS:1</fullName>
    </submittedName>
</protein>
<name>A0ABN7UCB5_GIGMA</name>
<proteinExistence type="predicted"/>
<dbReference type="Proteomes" id="UP000789901">
    <property type="component" value="Unassembled WGS sequence"/>
</dbReference>
<keyword evidence="3" id="KW-1185">Reference proteome</keyword>
<gene>
    <name evidence="2" type="ORF">GMARGA_LOCUS5032</name>
</gene>
<evidence type="ECO:0000313" key="2">
    <source>
        <dbReference type="EMBL" id="CAG8561320.1"/>
    </source>
</evidence>
<comment type="caution">
    <text evidence="2">The sequence shown here is derived from an EMBL/GenBank/DDBJ whole genome shotgun (WGS) entry which is preliminary data.</text>
</comment>
<reference evidence="2 3" key="1">
    <citation type="submission" date="2021-06" db="EMBL/GenBank/DDBJ databases">
        <authorList>
            <person name="Kallberg Y."/>
            <person name="Tangrot J."/>
            <person name="Rosling A."/>
        </authorList>
    </citation>
    <scope>NUCLEOTIDE SEQUENCE [LARGE SCALE GENOMIC DNA]</scope>
    <source>
        <strain evidence="2 3">120-4 pot B 10/14</strain>
    </source>
</reference>
<organism evidence="2 3">
    <name type="scientific">Gigaspora margarita</name>
    <dbReference type="NCBI Taxonomy" id="4874"/>
    <lineage>
        <taxon>Eukaryota</taxon>
        <taxon>Fungi</taxon>
        <taxon>Fungi incertae sedis</taxon>
        <taxon>Mucoromycota</taxon>
        <taxon>Glomeromycotina</taxon>
        <taxon>Glomeromycetes</taxon>
        <taxon>Diversisporales</taxon>
        <taxon>Gigasporaceae</taxon>
        <taxon>Gigaspora</taxon>
    </lineage>
</organism>
<evidence type="ECO:0000313" key="3">
    <source>
        <dbReference type="Proteomes" id="UP000789901"/>
    </source>
</evidence>
<sequence>MLEAVKSAFSDLDIGGPIRTILRLFKLDNAPLEGECVSMSKNPKLIEVYATKQRKNNTKNAIEVSDPPEKRMLRPKILKSQRGR</sequence>
<feature type="region of interest" description="Disordered" evidence="1">
    <location>
        <begin position="65"/>
        <end position="84"/>
    </location>
</feature>
<evidence type="ECO:0000256" key="1">
    <source>
        <dbReference type="SAM" id="MobiDB-lite"/>
    </source>
</evidence>
<accession>A0ABN7UCB5</accession>
<feature type="compositionally biased region" description="Basic residues" evidence="1">
    <location>
        <begin position="73"/>
        <end position="84"/>
    </location>
</feature>
<dbReference type="EMBL" id="CAJVQB010002077">
    <property type="protein sequence ID" value="CAG8561320.1"/>
    <property type="molecule type" value="Genomic_DNA"/>
</dbReference>